<evidence type="ECO:0000256" key="13">
    <source>
        <dbReference type="PROSITE-ProRule" id="PRU01122"/>
    </source>
</evidence>
<dbReference type="Gene3D" id="1.10.8.60">
    <property type="match status" value="1"/>
</dbReference>
<dbReference type="Proteomes" id="UP000886800">
    <property type="component" value="Unassembled WGS sequence"/>
</dbReference>
<accession>A0A9D2B808</accession>
<keyword evidence="8 9" id="KW-0346">Stress response</keyword>
<dbReference type="Gene3D" id="2.30.130.40">
    <property type="entry name" value="LON domain-like"/>
    <property type="match status" value="1"/>
</dbReference>
<dbReference type="Pfam" id="PF00004">
    <property type="entry name" value="AAA"/>
    <property type="match status" value="1"/>
</dbReference>
<dbReference type="Gene3D" id="1.20.5.5270">
    <property type="match status" value="1"/>
</dbReference>
<evidence type="ECO:0000256" key="7">
    <source>
        <dbReference type="ARBA" id="ARBA00022840"/>
    </source>
</evidence>
<keyword evidence="6 9" id="KW-0720">Serine protease</keyword>
<dbReference type="Gene3D" id="3.40.50.300">
    <property type="entry name" value="P-loop containing nucleotide triphosphate hydrolases"/>
    <property type="match status" value="1"/>
</dbReference>
<evidence type="ECO:0000259" key="16">
    <source>
        <dbReference type="PROSITE" id="PS51786"/>
    </source>
</evidence>
<keyword evidence="2 9" id="KW-0963">Cytoplasm</keyword>
<reference evidence="18" key="2">
    <citation type="submission" date="2021-04" db="EMBL/GenBank/DDBJ databases">
        <authorList>
            <person name="Gilroy R."/>
        </authorList>
    </citation>
    <scope>NUCLEOTIDE SEQUENCE</scope>
    <source>
        <strain evidence="18">CHK188-5543</strain>
    </source>
</reference>
<dbReference type="PIRSF" id="PIRSF001174">
    <property type="entry name" value="Lon_proteas"/>
    <property type="match status" value="1"/>
</dbReference>
<dbReference type="CDD" id="cd19500">
    <property type="entry name" value="RecA-like_Lon"/>
    <property type="match status" value="1"/>
</dbReference>
<comment type="function">
    <text evidence="9">ATP-dependent serine protease that mediates the selective degradation of mutant and abnormal proteins as well as certain short-lived regulatory proteins. Required for cellular homeostasis and for survival from DNA damage and developmental changes induced by stress. Degrades polypeptides processively to yield small peptide fragments that are 5 to 10 amino acids long. Binds to DNA in a double-stranded, site-specific manner.</text>
</comment>
<comment type="caution">
    <text evidence="18">The sequence shown here is derived from an EMBL/GenBank/DDBJ whole genome shotgun (WGS) entry which is preliminary data.</text>
</comment>
<dbReference type="InterPro" id="IPR054594">
    <property type="entry name" value="Lon_lid"/>
</dbReference>
<dbReference type="Pfam" id="PF05362">
    <property type="entry name" value="Lon_C"/>
    <property type="match status" value="1"/>
</dbReference>
<evidence type="ECO:0000256" key="6">
    <source>
        <dbReference type="ARBA" id="ARBA00022825"/>
    </source>
</evidence>
<dbReference type="EC" id="3.4.21.53" evidence="9 10"/>
<comment type="catalytic activity">
    <reaction evidence="9 10 13">
        <text>Hydrolysis of proteins in presence of ATP.</text>
        <dbReference type="EC" id="3.4.21.53"/>
    </reaction>
</comment>
<keyword evidence="5 9" id="KW-0378">Hydrolase</keyword>
<dbReference type="InterPro" id="IPR003111">
    <property type="entry name" value="Lon_prtase_N"/>
</dbReference>
<dbReference type="AlphaFoldDB" id="A0A9D2B808"/>
<evidence type="ECO:0000259" key="17">
    <source>
        <dbReference type="PROSITE" id="PS51787"/>
    </source>
</evidence>
<feature type="domain" description="Lon proteolytic" evidence="16">
    <location>
        <begin position="600"/>
        <end position="781"/>
    </location>
</feature>
<dbReference type="InterPro" id="IPR003593">
    <property type="entry name" value="AAA+_ATPase"/>
</dbReference>
<dbReference type="PANTHER" id="PTHR10046">
    <property type="entry name" value="ATP DEPENDENT LON PROTEASE FAMILY MEMBER"/>
    <property type="match status" value="1"/>
</dbReference>
<evidence type="ECO:0000256" key="11">
    <source>
        <dbReference type="PIRSR" id="PIRSR001174-1"/>
    </source>
</evidence>
<evidence type="ECO:0000256" key="4">
    <source>
        <dbReference type="ARBA" id="ARBA00022741"/>
    </source>
</evidence>
<organism evidence="18 19">
    <name type="scientific">Candidatus Anaerotruncus excrementipullorum</name>
    <dbReference type="NCBI Taxonomy" id="2838465"/>
    <lineage>
        <taxon>Bacteria</taxon>
        <taxon>Bacillati</taxon>
        <taxon>Bacillota</taxon>
        <taxon>Clostridia</taxon>
        <taxon>Eubacteriales</taxon>
        <taxon>Oscillospiraceae</taxon>
        <taxon>Anaerotruncus</taxon>
    </lineage>
</organism>
<dbReference type="PROSITE" id="PS51786">
    <property type="entry name" value="LON_PROTEOLYTIC"/>
    <property type="match status" value="1"/>
</dbReference>
<dbReference type="Pfam" id="PF02190">
    <property type="entry name" value="LON_substr_bdg"/>
    <property type="match status" value="1"/>
</dbReference>
<dbReference type="GO" id="GO:0034605">
    <property type="term" value="P:cellular response to heat"/>
    <property type="evidence" value="ECO:0007669"/>
    <property type="project" value="UniProtKB-UniRule"/>
</dbReference>
<dbReference type="InterPro" id="IPR046336">
    <property type="entry name" value="Lon_prtase_N_sf"/>
</dbReference>
<evidence type="ECO:0000313" key="18">
    <source>
        <dbReference type="EMBL" id="HIX65639.1"/>
    </source>
</evidence>
<dbReference type="PROSITE" id="PS01046">
    <property type="entry name" value="LON_SER"/>
    <property type="match status" value="1"/>
</dbReference>
<comment type="subunit">
    <text evidence="9 10">Homohexamer. Organized in a ring with a central cavity.</text>
</comment>
<evidence type="ECO:0000256" key="2">
    <source>
        <dbReference type="ARBA" id="ARBA00022490"/>
    </source>
</evidence>
<feature type="active site" evidence="9 11">
    <location>
        <position position="687"/>
    </location>
</feature>
<keyword evidence="4 9" id="KW-0547">Nucleotide-binding</keyword>
<dbReference type="HAMAP" id="MF_01973">
    <property type="entry name" value="lon_bact"/>
    <property type="match status" value="1"/>
</dbReference>
<feature type="binding site" evidence="9 12">
    <location>
        <begin position="364"/>
        <end position="371"/>
    </location>
    <ligand>
        <name>ATP</name>
        <dbReference type="ChEBI" id="CHEBI:30616"/>
    </ligand>
</feature>
<gene>
    <name evidence="9 18" type="primary">lon</name>
    <name evidence="18" type="ORF">H9736_05255</name>
</gene>
<dbReference type="InterPro" id="IPR003959">
    <property type="entry name" value="ATPase_AAA_core"/>
</dbReference>
<dbReference type="GO" id="GO:0006515">
    <property type="term" value="P:protein quality control for misfolded or incompletely synthesized proteins"/>
    <property type="evidence" value="ECO:0007669"/>
    <property type="project" value="UniProtKB-UniRule"/>
</dbReference>
<feature type="region of interest" description="Disordered" evidence="15">
    <location>
        <begin position="786"/>
        <end position="813"/>
    </location>
</feature>
<name>A0A9D2B808_9FIRM</name>
<comment type="similarity">
    <text evidence="9 10 13 14">Belongs to the peptidase S16 family.</text>
</comment>
<dbReference type="SMART" id="SM00382">
    <property type="entry name" value="AAA"/>
    <property type="match status" value="1"/>
</dbReference>
<proteinExistence type="evidence at transcript level"/>
<evidence type="ECO:0000256" key="12">
    <source>
        <dbReference type="PIRSR" id="PIRSR001174-2"/>
    </source>
</evidence>
<sequence length="813" mass="90921">MSENKLQAAPEREKLRMPMLVLRGLVLFPQMVLHFDVGREKSILALNHVMNGDRKIFMVAQKNIREDNPGANDIYQVGVVGQVKQIIKSQGGTWRVLVEGLYRARLLELLSETPYFDGMVEEYPLKTLKPAKSALCEALMRSVKDLFEEYCYLIPRMPRELVVSALVSDDPVHLAEYIAGNMQIDAEDKQAILAQSDPLRRLELLARLLEEENDILSLESEIQEKVKGQIDKNQREYYLREQMKAISGELGEDDGQEELQDYYKKIEKLKLLPEVTEKLNKEVDRLSKMPGNSNEAAVIRGYLDTVLELPWNRRTTDKIDIKKAQALLDREHYGLKRVKERILELLAVRKLAPDIKGQIICLVGPPGVGKTSIARSIAKAMGRKYVRISLGGVRDESDIRGHRKTYIGSMPGRIMAAMKQAGSQNPLMLLDEVDKLGNDFRGDPSAALLEVLDAEQNFAFRDHFIEVPFDLSEVLFIATANTLDTIPDPLRDRMEIIELSSYTREEKFQIAKRHLYPKQLKRHGLTAARAKLQDDALMALIDNYTREAGVRQLERETASLLRKAAKQIVSGEAKRVVVSNANIESFLGPRKFKPELIQPYDEVGLVNGLAWTSVGGEMLQVEVAILDGAGKLELTGSLGDVMKESAHAAVSYIRAHWQEYGVDHDFYKNKDIHVHVPEGAVPKDGPSAGVTICTALVSALSGTPVHREVAMTGEITLRGRVLPIGGLREKTMAAYRAGIRTVVIPQENLPDLAEVDPVVKEQIRFVPAERIDTVLETALVRKPQKHPELDALNGLPPAAQGESLPQANTPIPQ</sequence>
<evidence type="ECO:0000256" key="10">
    <source>
        <dbReference type="PIRNR" id="PIRNR001174"/>
    </source>
</evidence>
<dbReference type="GO" id="GO:0005524">
    <property type="term" value="F:ATP binding"/>
    <property type="evidence" value="ECO:0007669"/>
    <property type="project" value="UniProtKB-UniRule"/>
</dbReference>
<evidence type="ECO:0000256" key="8">
    <source>
        <dbReference type="ARBA" id="ARBA00023016"/>
    </source>
</evidence>
<evidence type="ECO:0000256" key="3">
    <source>
        <dbReference type="ARBA" id="ARBA00022670"/>
    </source>
</evidence>
<dbReference type="PROSITE" id="PS51787">
    <property type="entry name" value="LON_N"/>
    <property type="match status" value="1"/>
</dbReference>
<evidence type="ECO:0000256" key="5">
    <source>
        <dbReference type="ARBA" id="ARBA00022801"/>
    </source>
</evidence>
<dbReference type="SUPFAM" id="SSF88697">
    <property type="entry name" value="PUA domain-like"/>
    <property type="match status" value="1"/>
</dbReference>
<dbReference type="InterPro" id="IPR027543">
    <property type="entry name" value="Lon_bac"/>
</dbReference>
<dbReference type="SUPFAM" id="SSF54211">
    <property type="entry name" value="Ribosomal protein S5 domain 2-like"/>
    <property type="match status" value="1"/>
</dbReference>
<dbReference type="SUPFAM" id="SSF52540">
    <property type="entry name" value="P-loop containing nucleoside triphosphate hydrolases"/>
    <property type="match status" value="1"/>
</dbReference>
<dbReference type="Gene3D" id="1.20.58.1480">
    <property type="match status" value="1"/>
</dbReference>
<dbReference type="NCBIfam" id="TIGR00763">
    <property type="entry name" value="lon"/>
    <property type="match status" value="1"/>
</dbReference>
<dbReference type="InterPro" id="IPR008268">
    <property type="entry name" value="Peptidase_S16_AS"/>
</dbReference>
<evidence type="ECO:0000256" key="1">
    <source>
        <dbReference type="ARBA" id="ARBA00004496"/>
    </source>
</evidence>
<dbReference type="Pfam" id="PF22667">
    <property type="entry name" value="Lon_lid"/>
    <property type="match status" value="1"/>
</dbReference>
<evidence type="ECO:0000256" key="9">
    <source>
        <dbReference type="HAMAP-Rule" id="MF_01973"/>
    </source>
</evidence>
<dbReference type="EMBL" id="DXES01000119">
    <property type="protein sequence ID" value="HIX65639.1"/>
    <property type="molecule type" value="Genomic_DNA"/>
</dbReference>
<dbReference type="InterPro" id="IPR027065">
    <property type="entry name" value="Lon_Prtase"/>
</dbReference>
<keyword evidence="7 9" id="KW-0067">ATP-binding</keyword>
<dbReference type="GO" id="GO:0016887">
    <property type="term" value="F:ATP hydrolysis activity"/>
    <property type="evidence" value="ECO:0007669"/>
    <property type="project" value="UniProtKB-UniRule"/>
</dbReference>
<feature type="domain" description="Lon N-terminal" evidence="17">
    <location>
        <begin position="17"/>
        <end position="213"/>
    </location>
</feature>
<dbReference type="Gene3D" id="3.30.230.10">
    <property type="match status" value="1"/>
</dbReference>
<dbReference type="InterPro" id="IPR008269">
    <property type="entry name" value="Lon_proteolytic"/>
</dbReference>
<dbReference type="SMART" id="SM00464">
    <property type="entry name" value="LON"/>
    <property type="match status" value="1"/>
</dbReference>
<dbReference type="GO" id="GO:0043565">
    <property type="term" value="F:sequence-specific DNA binding"/>
    <property type="evidence" value="ECO:0007669"/>
    <property type="project" value="UniProtKB-UniRule"/>
</dbReference>
<comment type="induction">
    <text evidence="9">By heat shock.</text>
</comment>
<evidence type="ECO:0000313" key="19">
    <source>
        <dbReference type="Proteomes" id="UP000886800"/>
    </source>
</evidence>
<evidence type="ECO:0000256" key="15">
    <source>
        <dbReference type="SAM" id="MobiDB-lite"/>
    </source>
</evidence>
<dbReference type="GO" id="GO:0005737">
    <property type="term" value="C:cytoplasm"/>
    <property type="evidence" value="ECO:0007669"/>
    <property type="project" value="UniProtKB-SubCell"/>
</dbReference>
<feature type="compositionally biased region" description="Polar residues" evidence="15">
    <location>
        <begin position="803"/>
        <end position="813"/>
    </location>
</feature>
<dbReference type="InterPro" id="IPR027417">
    <property type="entry name" value="P-loop_NTPase"/>
</dbReference>
<keyword evidence="3 9" id="KW-0645">Protease</keyword>
<dbReference type="InterPro" id="IPR015947">
    <property type="entry name" value="PUA-like_sf"/>
</dbReference>
<dbReference type="InterPro" id="IPR014721">
    <property type="entry name" value="Ribsml_uS5_D2-typ_fold_subgr"/>
</dbReference>
<dbReference type="InterPro" id="IPR004815">
    <property type="entry name" value="Lon_bac/euk-typ"/>
</dbReference>
<dbReference type="GO" id="GO:0004176">
    <property type="term" value="F:ATP-dependent peptidase activity"/>
    <property type="evidence" value="ECO:0007669"/>
    <property type="project" value="UniProtKB-UniRule"/>
</dbReference>
<reference evidence="18" key="1">
    <citation type="journal article" date="2021" name="PeerJ">
        <title>Extensive microbial diversity within the chicken gut microbiome revealed by metagenomics and culture.</title>
        <authorList>
            <person name="Gilroy R."/>
            <person name="Ravi A."/>
            <person name="Getino M."/>
            <person name="Pursley I."/>
            <person name="Horton D.L."/>
            <person name="Alikhan N.F."/>
            <person name="Baker D."/>
            <person name="Gharbi K."/>
            <person name="Hall N."/>
            <person name="Watson M."/>
            <person name="Adriaenssens E.M."/>
            <person name="Foster-Nyarko E."/>
            <person name="Jarju S."/>
            <person name="Secka A."/>
            <person name="Antonio M."/>
            <person name="Oren A."/>
            <person name="Chaudhuri R.R."/>
            <person name="La Ragione R."/>
            <person name="Hildebrand F."/>
            <person name="Pallen M.J."/>
        </authorList>
    </citation>
    <scope>NUCLEOTIDE SEQUENCE</scope>
    <source>
        <strain evidence="18">CHK188-5543</strain>
    </source>
</reference>
<dbReference type="PRINTS" id="PR00830">
    <property type="entry name" value="ENDOLAPTASE"/>
</dbReference>
<dbReference type="InterPro" id="IPR020568">
    <property type="entry name" value="Ribosomal_Su5_D2-typ_SF"/>
</dbReference>
<comment type="subcellular location">
    <subcellularLocation>
        <location evidence="1 9 10">Cytoplasm</location>
    </subcellularLocation>
</comment>
<feature type="active site" evidence="9 11">
    <location>
        <position position="730"/>
    </location>
</feature>
<dbReference type="FunFam" id="3.40.50.300:FF:000382">
    <property type="entry name" value="Lon protease homolog 2, peroxisomal"/>
    <property type="match status" value="1"/>
</dbReference>
<evidence type="ECO:0000256" key="14">
    <source>
        <dbReference type="RuleBase" id="RU000591"/>
    </source>
</evidence>
<dbReference type="GO" id="GO:0004252">
    <property type="term" value="F:serine-type endopeptidase activity"/>
    <property type="evidence" value="ECO:0007669"/>
    <property type="project" value="UniProtKB-UniRule"/>
</dbReference>
<protein>
    <recommendedName>
        <fullName evidence="9 10">Lon protease</fullName>
        <ecNumber evidence="9 10">3.4.21.53</ecNumber>
    </recommendedName>
    <alternativeName>
        <fullName evidence="9">ATP-dependent protease La</fullName>
    </alternativeName>
</protein>